<comment type="caution">
    <text evidence="1">The sequence shown here is derived from an EMBL/GenBank/DDBJ whole genome shotgun (WGS) entry which is preliminary data.</text>
</comment>
<dbReference type="AlphaFoldDB" id="A0AAD7CBY9"/>
<dbReference type="EMBL" id="JARKIF010000003">
    <property type="protein sequence ID" value="KAJ7644667.1"/>
    <property type="molecule type" value="Genomic_DNA"/>
</dbReference>
<accession>A0AAD7CBY9</accession>
<protein>
    <submittedName>
        <fullName evidence="1">Uncharacterized protein</fullName>
    </submittedName>
</protein>
<gene>
    <name evidence="1" type="ORF">FB45DRAFT_898432</name>
</gene>
<keyword evidence="2" id="KW-1185">Reference proteome</keyword>
<proteinExistence type="predicted"/>
<sequence length="325" mass="36580">MSCLLGLNCPEVDCRSSFIPERVTALGFSSIRYPQSKKTTFVTFDSGNSPIHVNFLQGPQLSLLLPKLLWIYRKSTQIRVNQLEARCSSACLTTVPERWALSLNYISARRRWSSTRSPLEYFFRWRLLHGTRCSSCQCHKLVEYRRRCGLNWQRTLSRTFTAILRNLLIHTNELRSFSSAPRLPNGYADPSMIRSAIFCCLGTSHGIRSDFSSLGPDGSSGSASFCGASWRYVISKSFLTVVGQLRQISARTWSTAVIPCPSKGLTQTGHEIPLVLRMQWIFSHIHMCPRKIIWKCGPGATAVATHTSLRLPPSSSLPRHSHPFG</sequence>
<dbReference type="Proteomes" id="UP001221142">
    <property type="component" value="Unassembled WGS sequence"/>
</dbReference>
<name>A0AAD7CBY9_9AGAR</name>
<evidence type="ECO:0000313" key="2">
    <source>
        <dbReference type="Proteomes" id="UP001221142"/>
    </source>
</evidence>
<organism evidence="1 2">
    <name type="scientific">Roridomyces roridus</name>
    <dbReference type="NCBI Taxonomy" id="1738132"/>
    <lineage>
        <taxon>Eukaryota</taxon>
        <taxon>Fungi</taxon>
        <taxon>Dikarya</taxon>
        <taxon>Basidiomycota</taxon>
        <taxon>Agaricomycotina</taxon>
        <taxon>Agaricomycetes</taxon>
        <taxon>Agaricomycetidae</taxon>
        <taxon>Agaricales</taxon>
        <taxon>Marasmiineae</taxon>
        <taxon>Mycenaceae</taxon>
        <taxon>Roridomyces</taxon>
    </lineage>
</organism>
<evidence type="ECO:0000313" key="1">
    <source>
        <dbReference type="EMBL" id="KAJ7644667.1"/>
    </source>
</evidence>
<reference evidence="1" key="1">
    <citation type="submission" date="2023-03" db="EMBL/GenBank/DDBJ databases">
        <title>Massive genome expansion in bonnet fungi (Mycena s.s.) driven by repeated elements and novel gene families across ecological guilds.</title>
        <authorList>
            <consortium name="Lawrence Berkeley National Laboratory"/>
            <person name="Harder C.B."/>
            <person name="Miyauchi S."/>
            <person name="Viragh M."/>
            <person name="Kuo A."/>
            <person name="Thoen E."/>
            <person name="Andreopoulos B."/>
            <person name="Lu D."/>
            <person name="Skrede I."/>
            <person name="Drula E."/>
            <person name="Henrissat B."/>
            <person name="Morin E."/>
            <person name="Kohler A."/>
            <person name="Barry K."/>
            <person name="LaButti K."/>
            <person name="Morin E."/>
            <person name="Salamov A."/>
            <person name="Lipzen A."/>
            <person name="Mereny Z."/>
            <person name="Hegedus B."/>
            <person name="Baldrian P."/>
            <person name="Stursova M."/>
            <person name="Weitz H."/>
            <person name="Taylor A."/>
            <person name="Grigoriev I.V."/>
            <person name="Nagy L.G."/>
            <person name="Martin F."/>
            <person name="Kauserud H."/>
        </authorList>
    </citation>
    <scope>NUCLEOTIDE SEQUENCE</scope>
    <source>
        <strain evidence="1">9284</strain>
    </source>
</reference>